<dbReference type="Proteomes" id="UP000663829">
    <property type="component" value="Unassembled WGS sequence"/>
</dbReference>
<reference evidence="1" key="1">
    <citation type="submission" date="2021-02" db="EMBL/GenBank/DDBJ databases">
        <authorList>
            <person name="Nowell W R."/>
        </authorList>
    </citation>
    <scope>NUCLEOTIDE SEQUENCE</scope>
</reference>
<comment type="caution">
    <text evidence="1">The sequence shown here is derived from an EMBL/GenBank/DDBJ whole genome shotgun (WGS) entry which is preliminary data.</text>
</comment>
<organism evidence="1 3">
    <name type="scientific">Didymodactylos carnosus</name>
    <dbReference type="NCBI Taxonomy" id="1234261"/>
    <lineage>
        <taxon>Eukaryota</taxon>
        <taxon>Metazoa</taxon>
        <taxon>Spiralia</taxon>
        <taxon>Gnathifera</taxon>
        <taxon>Rotifera</taxon>
        <taxon>Eurotatoria</taxon>
        <taxon>Bdelloidea</taxon>
        <taxon>Philodinida</taxon>
        <taxon>Philodinidae</taxon>
        <taxon>Didymodactylos</taxon>
    </lineage>
</organism>
<proteinExistence type="predicted"/>
<keyword evidence="3" id="KW-1185">Reference proteome</keyword>
<dbReference type="SUPFAM" id="SSF52540">
    <property type="entry name" value="P-loop containing nucleoside triphosphate hydrolases"/>
    <property type="match status" value="1"/>
</dbReference>
<dbReference type="EMBL" id="CAJOBC010000938">
    <property type="protein sequence ID" value="CAF3640567.1"/>
    <property type="molecule type" value="Genomic_DNA"/>
</dbReference>
<sequence>MFMAHSTNQNSETLTLVNELLEIFSETYLERERLKTLIKDIQYAETLFRKLQNVLDTYDKQAIREDYRIIRNYVQTLEDINIKIEKKALHRKDKSKINQLILRGVVEKIPGLIYFDPTNSDDSTRKLNNVKEFYDCFVTYISFIRESLENVLDDDKYCLKLEDIQSKLLSRKPIDIKDYFSKNYIKTNDTIIDLVFKSVYDKSVELYSNASGCISTTSANQNDSFRSTTFKNANKLKVSCERSGQKDRYVWAILMYIYIHAHDNKQSSNDIKKKHKDGLFNLKTEFLEVYEANNYTNLNNLIVILKIMINIQMYDFRLKISTSILSKLKNKSDREKFNEVCLRLAQSFNIHLLKDVFEDRNQILLKLCSYNFNFKLFIEFVDKKKEFNKTFDIGKDLTAGFSIPYYLSVKLTEDDRYNSKSNNYNEKNYQIVMSILFKVFNCSSDKDKKGFLKSKNEINKEFVKLFESINQLTKFYNQDDHKEIRQKLQKKSIGHILDGFSGANKESLNDRNEYARIIIDNFINYKIEHVIKVIESTNSTDEVFNTFNNVMAGKDDYSLSEWAENTSKLGDKLYFLYFGALALIYDHLQDPMKNKENLFIKIGVGQGKSLTIAETARKIIQMNRNFSRTKQEVFIIACYDHLAKRDFENYQSYYRHFGIQSMYCSSGSSTKDFSDQDVIYPDLETYFGILRKNGFDTLTKSGRIDISDTSDAVLIMDEFDSLILDSHHIFQKVVYFELNNYHRTMALD</sequence>
<evidence type="ECO:0000313" key="1">
    <source>
        <dbReference type="EMBL" id="CAF0852919.1"/>
    </source>
</evidence>
<name>A0A813WLG3_9BILA</name>
<dbReference type="AlphaFoldDB" id="A0A813WLG3"/>
<gene>
    <name evidence="1" type="ORF">GPM918_LOCUS6169</name>
    <name evidence="2" type="ORF">SRO942_LOCUS6169</name>
</gene>
<protein>
    <submittedName>
        <fullName evidence="1">Uncharacterized protein</fullName>
    </submittedName>
</protein>
<dbReference type="EMBL" id="CAJNOQ010000938">
    <property type="protein sequence ID" value="CAF0852919.1"/>
    <property type="molecule type" value="Genomic_DNA"/>
</dbReference>
<accession>A0A813WLG3</accession>
<evidence type="ECO:0000313" key="2">
    <source>
        <dbReference type="EMBL" id="CAF3640567.1"/>
    </source>
</evidence>
<evidence type="ECO:0000313" key="3">
    <source>
        <dbReference type="Proteomes" id="UP000663829"/>
    </source>
</evidence>
<dbReference type="Proteomes" id="UP000681722">
    <property type="component" value="Unassembled WGS sequence"/>
</dbReference>
<dbReference type="InterPro" id="IPR027417">
    <property type="entry name" value="P-loop_NTPase"/>
</dbReference>
<dbReference type="Gene3D" id="3.40.50.300">
    <property type="entry name" value="P-loop containing nucleotide triphosphate hydrolases"/>
    <property type="match status" value="1"/>
</dbReference>